<protein>
    <recommendedName>
        <fullName evidence="2">PIPK domain-containing protein</fullName>
    </recommendedName>
</protein>
<keyword evidence="1" id="KW-0808">Transferase</keyword>
<dbReference type="GO" id="GO:0005886">
    <property type="term" value="C:plasma membrane"/>
    <property type="evidence" value="ECO:0007669"/>
    <property type="project" value="TreeGrafter"/>
</dbReference>
<dbReference type="Gene3D" id="3.30.810.10">
    <property type="entry name" value="2-Layer Sandwich"/>
    <property type="match status" value="1"/>
</dbReference>
<gene>
    <name evidence="3" type="ORF">GOCE00092_LOCUS27494</name>
</gene>
<keyword evidence="1" id="KW-0418">Kinase</keyword>
<dbReference type="InterPro" id="IPR023610">
    <property type="entry name" value="PInositol-4/5-P-5/4-kinase"/>
</dbReference>
<dbReference type="Pfam" id="PF01504">
    <property type="entry name" value="PIP5K"/>
    <property type="match status" value="1"/>
</dbReference>
<feature type="domain" description="PIPK" evidence="2">
    <location>
        <begin position="1"/>
        <end position="280"/>
    </location>
</feature>
<accession>A0A7S1VWQ4</accession>
<keyword evidence="1" id="KW-0547">Nucleotide-binding</keyword>
<dbReference type="InterPro" id="IPR002498">
    <property type="entry name" value="PInositol-4-P-4/5-kinase_core"/>
</dbReference>
<sequence>MEDGEDHVFVVMNSVFPAEASQFLSERFDLKGSTVGRECSEEERLEKGSSAILKDLDLAREVELVKRFEPKSKSFGIHIGPTAKAALLSQLRRDVKFLVHCQVMDYSLLVGVVRMTPNSMDVASLEAWEQSEWQEARFSALAASGQPSEKKNSKRRGIDRLAAIFLPPIRIISAPVLYAGRRLWSGADSTVSTVLTRPLPYYGAQQTGVDGGSLSLVQGKRNGKQALYYMGVIDFLQPWTRRKVLERQLKGIVGYDVHAISCVPPEEYAARFLEFLEEHIS</sequence>
<dbReference type="PANTHER" id="PTHR23086:SF8">
    <property type="entry name" value="PHOSPHATIDYLINOSITOL 5-PHOSPHATE 4-KINASE, ISOFORM A"/>
    <property type="match status" value="1"/>
</dbReference>
<dbReference type="PANTHER" id="PTHR23086">
    <property type="entry name" value="PHOSPHATIDYLINOSITOL-4-PHOSPHATE 5-KINASE"/>
    <property type="match status" value="1"/>
</dbReference>
<evidence type="ECO:0000259" key="2">
    <source>
        <dbReference type="PROSITE" id="PS51455"/>
    </source>
</evidence>
<dbReference type="SUPFAM" id="SSF56104">
    <property type="entry name" value="SAICAR synthase-like"/>
    <property type="match status" value="1"/>
</dbReference>
<keyword evidence="1" id="KW-0067">ATP-binding</keyword>
<dbReference type="AlphaFoldDB" id="A0A7S1VWQ4"/>
<dbReference type="PROSITE" id="PS51455">
    <property type="entry name" value="PIPK"/>
    <property type="match status" value="1"/>
</dbReference>
<evidence type="ECO:0000313" key="3">
    <source>
        <dbReference type="EMBL" id="CAD9311756.1"/>
    </source>
</evidence>
<dbReference type="SMART" id="SM00330">
    <property type="entry name" value="PIPKc"/>
    <property type="match status" value="1"/>
</dbReference>
<dbReference type="EMBL" id="HBGK01052244">
    <property type="protein sequence ID" value="CAD9311756.1"/>
    <property type="molecule type" value="Transcribed_RNA"/>
</dbReference>
<dbReference type="GO" id="GO:0016308">
    <property type="term" value="F:1-phosphatidylinositol-4-phosphate 5-kinase activity"/>
    <property type="evidence" value="ECO:0007669"/>
    <property type="project" value="TreeGrafter"/>
</dbReference>
<dbReference type="GO" id="GO:0046854">
    <property type="term" value="P:phosphatidylinositol phosphate biosynthetic process"/>
    <property type="evidence" value="ECO:0007669"/>
    <property type="project" value="TreeGrafter"/>
</dbReference>
<dbReference type="InterPro" id="IPR027483">
    <property type="entry name" value="PInositol-4-P-4/5-kinase_C_sf"/>
</dbReference>
<name>A0A7S1VWQ4_9STRA</name>
<proteinExistence type="predicted"/>
<dbReference type="GO" id="GO:0005524">
    <property type="term" value="F:ATP binding"/>
    <property type="evidence" value="ECO:0007669"/>
    <property type="project" value="UniProtKB-UniRule"/>
</dbReference>
<evidence type="ECO:0000256" key="1">
    <source>
        <dbReference type="PROSITE-ProRule" id="PRU00781"/>
    </source>
</evidence>
<organism evidence="3">
    <name type="scientific">Grammatophora oceanica</name>
    <dbReference type="NCBI Taxonomy" id="210454"/>
    <lineage>
        <taxon>Eukaryota</taxon>
        <taxon>Sar</taxon>
        <taxon>Stramenopiles</taxon>
        <taxon>Ochrophyta</taxon>
        <taxon>Bacillariophyta</taxon>
        <taxon>Fragilariophyceae</taxon>
        <taxon>Fragilariophycidae</taxon>
        <taxon>Rhabdonematales</taxon>
        <taxon>Grammatophoraceae</taxon>
        <taxon>Grammatophora</taxon>
    </lineage>
</organism>
<reference evidence="3" key="1">
    <citation type="submission" date="2021-01" db="EMBL/GenBank/DDBJ databases">
        <authorList>
            <person name="Corre E."/>
            <person name="Pelletier E."/>
            <person name="Niang G."/>
            <person name="Scheremetjew M."/>
            <person name="Finn R."/>
            <person name="Kale V."/>
            <person name="Holt S."/>
            <person name="Cochrane G."/>
            <person name="Meng A."/>
            <person name="Brown T."/>
            <person name="Cohen L."/>
        </authorList>
    </citation>
    <scope>NUCLEOTIDE SEQUENCE</scope>
    <source>
        <strain evidence="3">CCMP 410</strain>
    </source>
</reference>